<reference evidence="2" key="1">
    <citation type="submission" date="2020-05" db="EMBL/GenBank/DDBJ databases">
        <title>WGS assembly of Panicum virgatum.</title>
        <authorList>
            <person name="Lovell J.T."/>
            <person name="Jenkins J."/>
            <person name="Shu S."/>
            <person name="Juenger T.E."/>
            <person name="Schmutz J."/>
        </authorList>
    </citation>
    <scope>NUCLEOTIDE SEQUENCE</scope>
    <source>
        <strain evidence="2">AP13</strain>
    </source>
</reference>
<proteinExistence type="predicted"/>
<feature type="region of interest" description="Disordered" evidence="1">
    <location>
        <begin position="190"/>
        <end position="285"/>
    </location>
</feature>
<dbReference type="EMBL" id="CM029047">
    <property type="protein sequence ID" value="KAG2584763.1"/>
    <property type="molecule type" value="Genomic_DNA"/>
</dbReference>
<accession>A0A8T0RIY1</accession>
<keyword evidence="3" id="KW-1185">Reference proteome</keyword>
<feature type="region of interest" description="Disordered" evidence="1">
    <location>
        <begin position="84"/>
        <end position="113"/>
    </location>
</feature>
<gene>
    <name evidence="2" type="ORF">PVAP13_6KG340900</name>
</gene>
<name>A0A8T0RIY1_PANVG</name>
<comment type="caution">
    <text evidence="2">The sequence shown here is derived from an EMBL/GenBank/DDBJ whole genome shotgun (WGS) entry which is preliminary data.</text>
</comment>
<dbReference type="AlphaFoldDB" id="A0A8T0RIY1"/>
<dbReference type="Proteomes" id="UP000823388">
    <property type="component" value="Chromosome 6K"/>
</dbReference>
<feature type="compositionally biased region" description="Basic and acidic residues" evidence="1">
    <location>
        <begin position="84"/>
        <end position="94"/>
    </location>
</feature>
<feature type="compositionally biased region" description="Basic and acidic residues" evidence="1">
    <location>
        <begin position="258"/>
        <end position="269"/>
    </location>
</feature>
<feature type="compositionally biased region" description="Gly residues" evidence="1">
    <location>
        <begin position="312"/>
        <end position="330"/>
    </location>
</feature>
<feature type="compositionally biased region" description="Basic and acidic residues" evidence="1">
    <location>
        <begin position="297"/>
        <end position="310"/>
    </location>
</feature>
<organism evidence="2 3">
    <name type="scientific">Panicum virgatum</name>
    <name type="common">Blackwell switchgrass</name>
    <dbReference type="NCBI Taxonomy" id="38727"/>
    <lineage>
        <taxon>Eukaryota</taxon>
        <taxon>Viridiplantae</taxon>
        <taxon>Streptophyta</taxon>
        <taxon>Embryophyta</taxon>
        <taxon>Tracheophyta</taxon>
        <taxon>Spermatophyta</taxon>
        <taxon>Magnoliopsida</taxon>
        <taxon>Liliopsida</taxon>
        <taxon>Poales</taxon>
        <taxon>Poaceae</taxon>
        <taxon>PACMAD clade</taxon>
        <taxon>Panicoideae</taxon>
        <taxon>Panicodae</taxon>
        <taxon>Paniceae</taxon>
        <taxon>Panicinae</taxon>
        <taxon>Panicum</taxon>
        <taxon>Panicum sect. Hiantes</taxon>
    </lineage>
</organism>
<sequence>MQQKNISEVVAVALDNLAGGHVDGEECPLGGVRVGQGPDGDLGGVAVAAAGVGVDEAQVAGADPDIAELVEQAPGLPALEHAAPGERDEAEHGVVGEGVSGDDAPRVVGPPEPAEVCERAERRQRARRERVAHALVDPGAGVGVVAAEVGAERLVLDRLPGAQVREAERGARGGVQDEVARVRFHPAERPAVGALDAGERGVEDGGEEEQPRGVRGEHEGEVLRRGAVREHPRGDGQARGARGRGERQGHVGLAAALRDARDAAEDDPRRRRRRGGAGGGVCGGAVAPRWEEEGFGRASGEWRRSGERTFSDGGGGGGEGFAGASAGGSGKPAPASHGELLGTAVLGFGPVLVPTPP</sequence>
<protein>
    <submittedName>
        <fullName evidence="2">Uncharacterized protein</fullName>
    </submittedName>
</protein>
<feature type="compositionally biased region" description="Basic and acidic residues" evidence="1">
    <location>
        <begin position="197"/>
        <end position="236"/>
    </location>
</feature>
<feature type="region of interest" description="Disordered" evidence="1">
    <location>
        <begin position="297"/>
        <end position="338"/>
    </location>
</feature>
<evidence type="ECO:0000256" key="1">
    <source>
        <dbReference type="SAM" id="MobiDB-lite"/>
    </source>
</evidence>
<evidence type="ECO:0000313" key="3">
    <source>
        <dbReference type="Proteomes" id="UP000823388"/>
    </source>
</evidence>
<evidence type="ECO:0000313" key="2">
    <source>
        <dbReference type="EMBL" id="KAG2584763.1"/>
    </source>
</evidence>